<gene>
    <name evidence="1" type="ORF">SDC9_195733</name>
</gene>
<comment type="caution">
    <text evidence="1">The sequence shown here is derived from an EMBL/GenBank/DDBJ whole genome shotgun (WGS) entry which is preliminary data.</text>
</comment>
<organism evidence="1">
    <name type="scientific">bioreactor metagenome</name>
    <dbReference type="NCBI Taxonomy" id="1076179"/>
    <lineage>
        <taxon>unclassified sequences</taxon>
        <taxon>metagenomes</taxon>
        <taxon>ecological metagenomes</taxon>
    </lineage>
</organism>
<dbReference type="AlphaFoldDB" id="A0A645IA53"/>
<sequence>MGVDVVTETKNVSAIAIVILKSSLDINVSFDTRYDFYFFSSFAINNFWEDSNFVLVYE</sequence>
<accession>A0A645IA53</accession>
<protein>
    <submittedName>
        <fullName evidence="1">Uncharacterized protein</fullName>
    </submittedName>
</protein>
<reference evidence="1" key="1">
    <citation type="submission" date="2019-08" db="EMBL/GenBank/DDBJ databases">
        <authorList>
            <person name="Kucharzyk K."/>
            <person name="Murdoch R.W."/>
            <person name="Higgins S."/>
            <person name="Loffler F."/>
        </authorList>
    </citation>
    <scope>NUCLEOTIDE SEQUENCE</scope>
</reference>
<proteinExistence type="predicted"/>
<evidence type="ECO:0000313" key="1">
    <source>
        <dbReference type="EMBL" id="MPN48128.1"/>
    </source>
</evidence>
<name>A0A645IA53_9ZZZZ</name>
<dbReference type="EMBL" id="VSSQ01110160">
    <property type="protein sequence ID" value="MPN48128.1"/>
    <property type="molecule type" value="Genomic_DNA"/>
</dbReference>